<accession>A0A6I0F992</accession>
<keyword evidence="7" id="KW-1185">Reference proteome</keyword>
<sequence>MEIDNFQEKVKEVIEGFKNARFKHNGRSLDEGIDCLGFIILFYEKFGIKLPDSDGEPINYRWYLEDPDRYIRGIKSLGWKAVDIKELQPLDLVYFAVKRNIITHSGIMISDTDFIHMSPSRGLSIDSLKRHWRKFRGAVRLI</sequence>
<keyword evidence="3" id="KW-0378">Hydrolase</keyword>
<evidence type="ECO:0000259" key="5">
    <source>
        <dbReference type="PROSITE" id="PS51935"/>
    </source>
</evidence>
<dbReference type="GO" id="GO:0006508">
    <property type="term" value="P:proteolysis"/>
    <property type="evidence" value="ECO:0007669"/>
    <property type="project" value="UniProtKB-KW"/>
</dbReference>
<organism evidence="6 7">
    <name type="scientific">Alkaliphilus pronyensis</name>
    <dbReference type="NCBI Taxonomy" id="1482732"/>
    <lineage>
        <taxon>Bacteria</taxon>
        <taxon>Bacillati</taxon>
        <taxon>Bacillota</taxon>
        <taxon>Clostridia</taxon>
        <taxon>Peptostreptococcales</taxon>
        <taxon>Natronincolaceae</taxon>
        <taxon>Alkaliphilus</taxon>
    </lineage>
</organism>
<dbReference type="PANTHER" id="PTHR47053">
    <property type="entry name" value="MUREIN DD-ENDOPEPTIDASE MEPH-RELATED"/>
    <property type="match status" value="1"/>
</dbReference>
<name>A0A6I0F992_9FIRM</name>
<keyword evidence="4" id="KW-0788">Thiol protease</keyword>
<comment type="similarity">
    <text evidence="1">Belongs to the peptidase C40 family.</text>
</comment>
<dbReference type="InterPro" id="IPR000064">
    <property type="entry name" value="NLP_P60_dom"/>
</dbReference>
<proteinExistence type="inferred from homology"/>
<dbReference type="Proteomes" id="UP000432715">
    <property type="component" value="Unassembled WGS sequence"/>
</dbReference>
<evidence type="ECO:0000256" key="1">
    <source>
        <dbReference type="ARBA" id="ARBA00007074"/>
    </source>
</evidence>
<evidence type="ECO:0000313" key="7">
    <source>
        <dbReference type="Proteomes" id="UP000432715"/>
    </source>
</evidence>
<dbReference type="PROSITE" id="PS51935">
    <property type="entry name" value="NLPC_P60"/>
    <property type="match status" value="1"/>
</dbReference>
<dbReference type="InterPro" id="IPR051202">
    <property type="entry name" value="Peptidase_C40"/>
</dbReference>
<dbReference type="Gene3D" id="3.90.1720.10">
    <property type="entry name" value="endopeptidase domain like (from Nostoc punctiforme)"/>
    <property type="match status" value="1"/>
</dbReference>
<evidence type="ECO:0000256" key="2">
    <source>
        <dbReference type="ARBA" id="ARBA00022670"/>
    </source>
</evidence>
<evidence type="ECO:0000256" key="3">
    <source>
        <dbReference type="ARBA" id="ARBA00022801"/>
    </source>
</evidence>
<evidence type="ECO:0000313" key="6">
    <source>
        <dbReference type="EMBL" id="KAB3532742.1"/>
    </source>
</evidence>
<keyword evidence="2" id="KW-0645">Protease</keyword>
<dbReference type="EMBL" id="WBZC01000046">
    <property type="protein sequence ID" value="KAB3532742.1"/>
    <property type="molecule type" value="Genomic_DNA"/>
</dbReference>
<dbReference type="InterPro" id="IPR038765">
    <property type="entry name" value="Papain-like_cys_pep_sf"/>
</dbReference>
<evidence type="ECO:0000256" key="4">
    <source>
        <dbReference type="ARBA" id="ARBA00022807"/>
    </source>
</evidence>
<dbReference type="Pfam" id="PF00877">
    <property type="entry name" value="NLPC_P60"/>
    <property type="match status" value="1"/>
</dbReference>
<comment type="caution">
    <text evidence="6">The sequence shown here is derived from an EMBL/GenBank/DDBJ whole genome shotgun (WGS) entry which is preliminary data.</text>
</comment>
<dbReference type="AlphaFoldDB" id="A0A6I0F992"/>
<feature type="domain" description="NlpC/P60" evidence="5">
    <location>
        <begin position="4"/>
        <end position="142"/>
    </location>
</feature>
<dbReference type="GO" id="GO:0008234">
    <property type="term" value="F:cysteine-type peptidase activity"/>
    <property type="evidence" value="ECO:0007669"/>
    <property type="project" value="UniProtKB-KW"/>
</dbReference>
<dbReference type="SUPFAM" id="SSF54001">
    <property type="entry name" value="Cysteine proteinases"/>
    <property type="match status" value="1"/>
</dbReference>
<gene>
    <name evidence="6" type="ORF">F8154_11380</name>
</gene>
<reference evidence="6 7" key="1">
    <citation type="submission" date="2019-10" db="EMBL/GenBank/DDBJ databases">
        <title>Alkaliphilus serpentinus sp. nov. and Alkaliphilus pronyensis sp. nov., two novel anaerobic alkaliphilic species isolated from the serpentinized-hosted hydrothermal field of the Prony Bay (New Caledonia).</title>
        <authorList>
            <person name="Postec A."/>
        </authorList>
    </citation>
    <scope>NUCLEOTIDE SEQUENCE [LARGE SCALE GENOMIC DNA]</scope>
    <source>
        <strain evidence="6 7">LacV</strain>
    </source>
</reference>
<protein>
    <submittedName>
        <fullName evidence="6">NlpC/P60 family protein</fullName>
    </submittedName>
</protein>
<dbReference type="OrthoDB" id="9808890at2"/>
<dbReference type="RefSeq" id="WP_151861740.1">
    <property type="nucleotide sequence ID" value="NZ_WBZC01000046.1"/>
</dbReference>
<dbReference type="PANTHER" id="PTHR47053:SF1">
    <property type="entry name" value="MUREIN DD-ENDOPEPTIDASE MEPH-RELATED"/>
    <property type="match status" value="1"/>
</dbReference>